<evidence type="ECO:0000313" key="3">
    <source>
        <dbReference type="Proteomes" id="UP000315648"/>
    </source>
</evidence>
<dbReference type="RefSeq" id="WP_144228760.1">
    <property type="nucleotide sequence ID" value="NZ_CBCRVV010000021.1"/>
</dbReference>
<keyword evidence="3" id="KW-1185">Reference proteome</keyword>
<reference evidence="2 3" key="1">
    <citation type="submission" date="2019-07" db="EMBL/GenBank/DDBJ databases">
        <title>Description of 53C-WASEF.</title>
        <authorList>
            <person name="Pitt A."/>
            <person name="Hahn M.W."/>
        </authorList>
    </citation>
    <scope>NUCLEOTIDE SEQUENCE [LARGE SCALE GENOMIC DNA]</scope>
    <source>
        <strain evidence="2 3">53C-WASEF</strain>
    </source>
</reference>
<keyword evidence="1" id="KW-0732">Signal</keyword>
<organism evidence="2 3">
    <name type="scientific">Rariglobus hedericola</name>
    <dbReference type="NCBI Taxonomy" id="2597822"/>
    <lineage>
        <taxon>Bacteria</taxon>
        <taxon>Pseudomonadati</taxon>
        <taxon>Verrucomicrobiota</taxon>
        <taxon>Opitutia</taxon>
        <taxon>Opitutales</taxon>
        <taxon>Opitutaceae</taxon>
        <taxon>Rariglobus</taxon>
    </lineage>
</organism>
<dbReference type="OrthoDB" id="196138at2"/>
<protein>
    <submittedName>
        <fullName evidence="2">PEP-CTERM sorting domain-containing protein</fullName>
    </submittedName>
</protein>
<dbReference type="NCBIfam" id="TIGR02595">
    <property type="entry name" value="PEP_CTERM"/>
    <property type="match status" value="1"/>
</dbReference>
<evidence type="ECO:0000313" key="2">
    <source>
        <dbReference type="EMBL" id="TSJ78419.1"/>
    </source>
</evidence>
<dbReference type="EMBL" id="VMBG01000001">
    <property type="protein sequence ID" value="TSJ78419.1"/>
    <property type="molecule type" value="Genomic_DNA"/>
</dbReference>
<proteinExistence type="predicted"/>
<feature type="chain" id="PRO_5022182807" evidence="1">
    <location>
        <begin position="23"/>
        <end position="382"/>
    </location>
</feature>
<feature type="signal peptide" evidence="1">
    <location>
        <begin position="1"/>
        <end position="22"/>
    </location>
</feature>
<evidence type="ECO:0000256" key="1">
    <source>
        <dbReference type="SAM" id="SignalP"/>
    </source>
</evidence>
<accession>A0A556QP66</accession>
<gene>
    <name evidence="2" type="ORF">FPL22_03730</name>
</gene>
<comment type="caution">
    <text evidence="2">The sequence shown here is derived from an EMBL/GenBank/DDBJ whole genome shotgun (WGS) entry which is preliminary data.</text>
</comment>
<dbReference type="AlphaFoldDB" id="A0A556QP66"/>
<name>A0A556QP66_9BACT</name>
<dbReference type="InterPro" id="IPR013424">
    <property type="entry name" value="Ice-binding_C"/>
</dbReference>
<sequence>MKTHTLPKLISLLAAVPIIGFAADTTWTGATSTNWGTSSNWTANAPGFNGTAVFSGTPTSNMPDILGTSKTGVGLDFQSAGWTINDSVGGGLLRIDGGVTNISSAGAGVNTINTKVTSSGSATLTMTIGSGNTLVSSGDWANGVSKTFTGGGTFVLNGANTATVLQAVSFTAANTILANSLFGVNSSTVNNGAKIGGTGIVSVMNYGTLTFGNTAKLAAGGNGTFGSEIGTLTFRSGINSGTGISTNRASVTLDAGSIAEMQIGSGGVGNNDKVVLSLNAGAGGRLNILSGATLNILGSVIQDGTYTLFESTDATSTIVGTFSNVLFNGSAINPANFTLNYSATAITLDVTGLASMIPEPSSVSLIAGAAVFAFMSARRRRA</sequence>
<dbReference type="Proteomes" id="UP000315648">
    <property type="component" value="Unassembled WGS sequence"/>
</dbReference>